<keyword evidence="2" id="KW-0723">Serine/threonine-protein kinase</keyword>
<feature type="region of interest" description="Disordered" evidence="10">
    <location>
        <begin position="21"/>
        <end position="174"/>
    </location>
</feature>
<dbReference type="SUPFAM" id="SSF56112">
    <property type="entry name" value="Protein kinase-like (PK-like)"/>
    <property type="match status" value="1"/>
</dbReference>
<dbReference type="VEuPathDB" id="FungiDB:GVI51_H09053"/>
<dbReference type="PROSITE" id="PS50011">
    <property type="entry name" value="PROTEIN_KINASE_DOM"/>
    <property type="match status" value="1"/>
</dbReference>
<dbReference type="VEuPathDB" id="FungiDB:B1J91_H09152g"/>
<feature type="compositionally biased region" description="Polar residues" evidence="10">
    <location>
        <begin position="50"/>
        <end position="61"/>
    </location>
</feature>
<dbReference type="Pfam" id="PF00069">
    <property type="entry name" value="Pkinase"/>
    <property type="match status" value="1"/>
</dbReference>
<evidence type="ECO:0000256" key="8">
    <source>
        <dbReference type="ARBA" id="ARBA00048679"/>
    </source>
</evidence>
<dbReference type="GO" id="GO:0004674">
    <property type="term" value="F:protein serine/threonine kinase activity"/>
    <property type="evidence" value="ECO:0007669"/>
    <property type="project" value="UniProtKB-KW"/>
</dbReference>
<comment type="catalytic activity">
    <reaction evidence="8">
        <text>L-seryl-[protein] + ATP = O-phospho-L-seryl-[protein] + ADP + H(+)</text>
        <dbReference type="Rhea" id="RHEA:17989"/>
        <dbReference type="Rhea" id="RHEA-COMP:9863"/>
        <dbReference type="Rhea" id="RHEA-COMP:11604"/>
        <dbReference type="ChEBI" id="CHEBI:15378"/>
        <dbReference type="ChEBI" id="CHEBI:29999"/>
        <dbReference type="ChEBI" id="CHEBI:30616"/>
        <dbReference type="ChEBI" id="CHEBI:83421"/>
        <dbReference type="ChEBI" id="CHEBI:456216"/>
        <dbReference type="EC" id="2.7.11.1"/>
    </reaction>
</comment>
<evidence type="ECO:0000256" key="5">
    <source>
        <dbReference type="ARBA" id="ARBA00022777"/>
    </source>
</evidence>
<dbReference type="CDD" id="cd13994">
    <property type="entry name" value="STKc_HAL4_like"/>
    <property type="match status" value="1"/>
</dbReference>
<accession>A0A0W0D8U2</accession>
<feature type="region of interest" description="Disordered" evidence="10">
    <location>
        <begin position="728"/>
        <end position="764"/>
    </location>
</feature>
<dbReference type="Gene3D" id="1.10.510.10">
    <property type="entry name" value="Transferase(Phosphotransferase) domain 1"/>
    <property type="match status" value="1"/>
</dbReference>
<keyword evidence="6 9" id="KW-0067">ATP-binding</keyword>
<dbReference type="FunFam" id="1.10.510.10:FF:000949">
    <property type="entry name" value="Serine/threonine-protein kinase PTK1/STK1"/>
    <property type="match status" value="1"/>
</dbReference>
<dbReference type="InterPro" id="IPR011009">
    <property type="entry name" value="Kinase-like_dom_sf"/>
</dbReference>
<name>A0A0W0D8U2_CANGB</name>
<keyword evidence="4 9" id="KW-0547">Nucleotide-binding</keyword>
<evidence type="ECO:0000256" key="6">
    <source>
        <dbReference type="ARBA" id="ARBA00022840"/>
    </source>
</evidence>
<feature type="compositionally biased region" description="Polar residues" evidence="10">
    <location>
        <begin position="575"/>
        <end position="592"/>
    </location>
</feature>
<dbReference type="VEuPathDB" id="FungiDB:GWK60_H09119"/>
<evidence type="ECO:0000313" key="13">
    <source>
        <dbReference type="Proteomes" id="UP000054886"/>
    </source>
</evidence>
<feature type="compositionally biased region" description="Polar residues" evidence="10">
    <location>
        <begin position="648"/>
        <end position="672"/>
    </location>
</feature>
<dbReference type="PROSITE" id="PS00107">
    <property type="entry name" value="PROTEIN_KINASE_ATP"/>
    <property type="match status" value="1"/>
</dbReference>
<gene>
    <name evidence="12" type="ORF">AO440_002289</name>
</gene>
<proteinExistence type="predicted"/>
<comment type="catalytic activity">
    <reaction evidence="7">
        <text>L-threonyl-[protein] + ATP = O-phospho-L-threonyl-[protein] + ADP + H(+)</text>
        <dbReference type="Rhea" id="RHEA:46608"/>
        <dbReference type="Rhea" id="RHEA-COMP:11060"/>
        <dbReference type="Rhea" id="RHEA-COMP:11605"/>
        <dbReference type="ChEBI" id="CHEBI:15378"/>
        <dbReference type="ChEBI" id="CHEBI:30013"/>
        <dbReference type="ChEBI" id="CHEBI:30616"/>
        <dbReference type="ChEBI" id="CHEBI:61977"/>
        <dbReference type="ChEBI" id="CHEBI:456216"/>
        <dbReference type="EC" id="2.7.11.1"/>
    </reaction>
</comment>
<dbReference type="OrthoDB" id="4062651at2759"/>
<feature type="compositionally biased region" description="Polar residues" evidence="10">
    <location>
        <begin position="744"/>
        <end position="756"/>
    </location>
</feature>
<dbReference type="PROSITE" id="PS00108">
    <property type="entry name" value="PROTEIN_KINASE_ST"/>
    <property type="match status" value="1"/>
</dbReference>
<dbReference type="InterPro" id="IPR008271">
    <property type="entry name" value="Ser/Thr_kinase_AS"/>
</dbReference>
<feature type="compositionally biased region" description="Polar residues" evidence="10">
    <location>
        <begin position="83"/>
        <end position="133"/>
    </location>
</feature>
<dbReference type="PANTHER" id="PTHR44167:SF24">
    <property type="entry name" value="SERINE_THREONINE-PROTEIN KINASE CHK2"/>
    <property type="match status" value="1"/>
</dbReference>
<comment type="caution">
    <text evidence="12">The sequence shown here is derived from an EMBL/GenBank/DDBJ whole genome shotgun (WGS) entry which is preliminary data.</text>
</comment>
<evidence type="ECO:0000259" key="11">
    <source>
        <dbReference type="PROSITE" id="PS50011"/>
    </source>
</evidence>
<protein>
    <recommendedName>
        <fullName evidence="1">non-specific serine/threonine protein kinase</fullName>
        <ecNumber evidence="1">2.7.11.1</ecNumber>
    </recommendedName>
</protein>
<evidence type="ECO:0000313" key="12">
    <source>
        <dbReference type="EMBL" id="KTB04664.1"/>
    </source>
</evidence>
<organism evidence="12 13">
    <name type="scientific">Candida glabrata</name>
    <name type="common">Yeast</name>
    <name type="synonym">Torulopsis glabrata</name>
    <dbReference type="NCBI Taxonomy" id="5478"/>
    <lineage>
        <taxon>Eukaryota</taxon>
        <taxon>Fungi</taxon>
        <taxon>Dikarya</taxon>
        <taxon>Ascomycota</taxon>
        <taxon>Saccharomycotina</taxon>
        <taxon>Saccharomycetes</taxon>
        <taxon>Saccharomycetales</taxon>
        <taxon>Saccharomycetaceae</taxon>
        <taxon>Nakaseomyces</taxon>
    </lineage>
</organism>
<feature type="compositionally biased region" description="Low complexity" evidence="10">
    <location>
        <begin position="677"/>
        <end position="694"/>
    </location>
</feature>
<dbReference type="GO" id="GO:0005524">
    <property type="term" value="F:ATP binding"/>
    <property type="evidence" value="ECO:0007669"/>
    <property type="project" value="UniProtKB-UniRule"/>
</dbReference>
<reference evidence="12 13" key="1">
    <citation type="submission" date="2015-10" db="EMBL/GenBank/DDBJ databases">
        <title>Draft genomes sequences of Candida glabrata isolates 1A, 1B, 2A, 2B, 3A and 3B.</title>
        <authorList>
            <person name="Haavelsrud O.E."/>
            <person name="Gaustad P."/>
        </authorList>
    </citation>
    <scope>NUCLEOTIDE SEQUENCE [LARGE SCALE GENOMIC DNA]</scope>
    <source>
        <strain evidence="12">910700640</strain>
    </source>
</reference>
<dbReference type="VEuPathDB" id="FungiDB:CAGL0H09152g"/>
<dbReference type="EC" id="2.7.11.1" evidence="1"/>
<feature type="binding site" evidence="9">
    <location>
        <position position="252"/>
    </location>
    <ligand>
        <name>ATP</name>
        <dbReference type="ChEBI" id="CHEBI:30616"/>
    </ligand>
</feature>
<evidence type="ECO:0000256" key="10">
    <source>
        <dbReference type="SAM" id="MobiDB-lite"/>
    </source>
</evidence>
<dbReference type="GO" id="GO:0000296">
    <property type="term" value="P:spermine transport"/>
    <property type="evidence" value="ECO:0007669"/>
    <property type="project" value="EnsemblFungi"/>
</dbReference>
<feature type="compositionally biased region" description="Low complexity" evidence="10">
    <location>
        <begin position="149"/>
        <end position="172"/>
    </location>
</feature>
<dbReference type="EMBL" id="LLZZ01000116">
    <property type="protein sequence ID" value="KTB04664.1"/>
    <property type="molecule type" value="Genomic_DNA"/>
</dbReference>
<evidence type="ECO:0000256" key="2">
    <source>
        <dbReference type="ARBA" id="ARBA00022527"/>
    </source>
</evidence>
<evidence type="ECO:0000256" key="7">
    <source>
        <dbReference type="ARBA" id="ARBA00047899"/>
    </source>
</evidence>
<dbReference type="InterPro" id="IPR017441">
    <property type="entry name" value="Protein_kinase_ATP_BS"/>
</dbReference>
<feature type="compositionally biased region" description="Low complexity" evidence="10">
    <location>
        <begin position="30"/>
        <end position="41"/>
    </location>
</feature>
<keyword evidence="3" id="KW-0808">Transferase</keyword>
<dbReference type="SMART" id="SM00220">
    <property type="entry name" value="S_TKc"/>
    <property type="match status" value="1"/>
</dbReference>
<feature type="region of interest" description="Disordered" evidence="10">
    <location>
        <begin position="564"/>
        <end position="705"/>
    </location>
</feature>
<evidence type="ECO:0000256" key="4">
    <source>
        <dbReference type="ARBA" id="ARBA00022741"/>
    </source>
</evidence>
<evidence type="ECO:0000256" key="1">
    <source>
        <dbReference type="ARBA" id="ARBA00012513"/>
    </source>
</evidence>
<evidence type="ECO:0000256" key="9">
    <source>
        <dbReference type="PROSITE-ProRule" id="PRU10141"/>
    </source>
</evidence>
<feature type="domain" description="Protein kinase" evidence="11">
    <location>
        <begin position="222"/>
        <end position="529"/>
    </location>
</feature>
<sequence>MTVATEKTPHKSSSMFKLFSNKLRGNNDSTPAAAPAPVPTKKLTKAHTSAHISRSASTNTPHPLRNGVTGIPSASPAPRQMTRRSTGVTPTMVKSSKQLSTLTAHNSNPFRNKNGTISSASHTHNGPTNSQHMVYNPYGINNRPTETQSSVRGSSYSRHGSGSHISSGSASSTNNNTDLSFYMHDGDNKIRMLPLPIADPNEFLPDDIKQVSIHLSDNFSFDKDNKTIGSGGSSEVRIVRSNYRSKDVYALKKLNMIYDETPEKFYKRCSKEFIIAKQLSNNIHITSTFYLVKVPTTIYTTRGWGFIMELGSKDLFQLMEKSGWKNVPLHEKFCLFKQVAQGVKFCHDNGIAHRDLKPENVLLSKDGVCKLTDFGISDWYHKENEDGTIEVKQNAGMIGSPPYAPPEVMYWDAKKKYPTSMQKPYDPLKLDCYSLGIIFITLINNIIPFFESCNMDPKFREYENSYNNFIRYQNKNFRQKGTYKPGPGSEYMLARRFKNADASRVAWRLADPDPETRYTMEDLFNDPWFQSVETCVDVNDVNLVRHPQIKKTSSEGINLVNAADAHPIPSPMVGTDTNGGLHSDSENPAGTHTTDESVETPKPASIRELHKPRSMVDIAESPMKKAATTPLFTLDEEAKEERDHEQETNTTAEADNEKAQTVPTSAVDTNEFASKENATTTDNDNVNTKATTADPTTQQGAEITETGSIAGSISASISASITASMSGSVSGAATAPIPRRDPSNRSIHSNATSTGTAGRKKKVVHHHMEVPGSAFQI</sequence>
<dbReference type="PANTHER" id="PTHR44167">
    <property type="entry name" value="OVARIAN-SPECIFIC SERINE/THREONINE-PROTEIN KINASE LOK-RELATED"/>
    <property type="match status" value="1"/>
</dbReference>
<evidence type="ECO:0000256" key="3">
    <source>
        <dbReference type="ARBA" id="ARBA00022679"/>
    </source>
</evidence>
<keyword evidence="5 12" id="KW-0418">Kinase</keyword>
<dbReference type="InterPro" id="IPR000719">
    <property type="entry name" value="Prot_kinase_dom"/>
</dbReference>
<dbReference type="AlphaFoldDB" id="A0A0W0D8U2"/>
<dbReference type="Proteomes" id="UP000054886">
    <property type="component" value="Unassembled WGS sequence"/>
</dbReference>